<evidence type="ECO:0000259" key="7">
    <source>
        <dbReference type="PROSITE" id="PS51186"/>
    </source>
</evidence>
<dbReference type="AlphaFoldDB" id="A0A4V2UZ71"/>
<dbReference type="InterPro" id="IPR032875">
    <property type="entry name" value="Succ_CoA_lig_flav_dom"/>
</dbReference>
<protein>
    <submittedName>
        <fullName evidence="8">Acetyltransferase</fullName>
    </submittedName>
</protein>
<feature type="domain" description="N-acetyltransferase" evidence="7">
    <location>
        <begin position="738"/>
        <end position="896"/>
    </location>
</feature>
<dbReference type="GO" id="GO:0016747">
    <property type="term" value="F:acyltransferase activity, transferring groups other than amino-acyl groups"/>
    <property type="evidence" value="ECO:0007669"/>
    <property type="project" value="InterPro"/>
</dbReference>
<keyword evidence="2 5" id="KW-0547">Nucleotide-binding</keyword>
<evidence type="ECO:0000256" key="5">
    <source>
        <dbReference type="PROSITE-ProRule" id="PRU00409"/>
    </source>
</evidence>
<sequence>MSIRNLEYLFSPRSIAVIGATDRPNSVGATVMHNLTQAGFGGPIMPVNPKYDNVAGLPAFRDLSVLSTVPDLAIVCTPPSTVPGLIAQLGHIGTRAAIVLTAGSDTLFTGGVVNMQQAMLDAARPYLLRILGPNCIGLIVPGIGVNASFASATSLPGNIAFVSQSGALTTAVLDWAVSNHIGFSKFISIGNSADVDFGDVLDYLASDSDTRSILLYIESIKFARKFMSAARAAARNKPVIVVKAGRSAAGAIAAASHTGAMAGSDIVFDAAIRRSGMLRVDTTQDLFSAIETLSRAKPLHGDKLIILTNGGGPGVMAADALNLAGETPAVLSDETRRKLNAVLPATWSKANPIDIIGDAPVERYSKALSTLLGDGGSDAILFIHAPTAIVGSEDIALECASLIAASPRNLLGCWLGGQGVSAARHVFNKAGIPTYQTPEEAVQAFLHLLAYRRNQELLLEVPPSQPLDFLVDAPQVKKIVEDALRNRRRLLNEVQAKSVLAAYGIPVVETRVAETVEAAAELAQQMGFPVVLKILSSDISHKSDLGGVVLNLASVQDVRTAAQKMLDRFSQLRPDAQLTGFTVQAMINRPEAHELILGVANDETFGPFILFGHGGTAAQLINDRSVSLPPLNMALAKNLVASTRVFKLLQGYRGRPEADLSGLYLILIKLSQLVIDIPEIVELDINPLLLDEHGAIALDARISIAPSLLQGADRLAIRPYPRELEETFKLEKAKNSTVLLRPILPADSELYQRFLQSLCLEDSRNRFFYTLHRLPNSELARVTQIDYSREMTLVIIGRDKSGTDGILGEIRLVTDPDNRQADMGIAISTEFQRQGLGSKLLAKAIHYCRERGTANIIGTVLSENSRMLSLAKKFGFTLSSHHDGVVDICLDLNSSH</sequence>
<evidence type="ECO:0000256" key="2">
    <source>
        <dbReference type="ARBA" id="ARBA00022741"/>
    </source>
</evidence>
<dbReference type="PANTHER" id="PTHR43334:SF1">
    <property type="entry name" value="3-HYDROXYPROPIONATE--COA LIGASE [ADP-FORMING]"/>
    <property type="match status" value="1"/>
</dbReference>
<dbReference type="InterPro" id="IPR016181">
    <property type="entry name" value="Acyl_CoA_acyltransferase"/>
</dbReference>
<feature type="domain" description="ATP-grasp" evidence="6">
    <location>
        <begin position="497"/>
        <end position="533"/>
    </location>
</feature>
<dbReference type="Gene3D" id="3.30.470.20">
    <property type="entry name" value="ATP-grasp fold, B domain"/>
    <property type="match status" value="1"/>
</dbReference>
<dbReference type="Gene3D" id="3.30.1490.20">
    <property type="entry name" value="ATP-grasp fold, A domain"/>
    <property type="match status" value="1"/>
</dbReference>
<comment type="similarity">
    <text evidence="4">In the N-terminal section; belongs to the acetate CoA ligase alpha subunit family.</text>
</comment>
<evidence type="ECO:0000256" key="3">
    <source>
        <dbReference type="ARBA" id="ARBA00022840"/>
    </source>
</evidence>
<keyword evidence="1" id="KW-0436">Ligase</keyword>
<dbReference type="Pfam" id="PF13549">
    <property type="entry name" value="ATP-grasp_5"/>
    <property type="match status" value="1"/>
</dbReference>
<dbReference type="SUPFAM" id="SSF56059">
    <property type="entry name" value="Glutathione synthetase ATP-binding domain-like"/>
    <property type="match status" value="1"/>
</dbReference>
<dbReference type="OrthoDB" id="9807426at2"/>
<dbReference type="Gene3D" id="3.40.630.30">
    <property type="match status" value="1"/>
</dbReference>
<proteinExistence type="inferred from homology"/>
<dbReference type="Pfam" id="PF13607">
    <property type="entry name" value="Succ_CoA_lig"/>
    <property type="match status" value="1"/>
</dbReference>
<organism evidence="8 9">
    <name type="scientific">Paralcaligenes ureilyticus</name>
    <dbReference type="NCBI Taxonomy" id="627131"/>
    <lineage>
        <taxon>Bacteria</taxon>
        <taxon>Pseudomonadati</taxon>
        <taxon>Pseudomonadota</taxon>
        <taxon>Betaproteobacteria</taxon>
        <taxon>Burkholderiales</taxon>
        <taxon>Alcaligenaceae</taxon>
        <taxon>Paralcaligenes</taxon>
    </lineage>
</organism>
<dbReference type="SMART" id="SM00881">
    <property type="entry name" value="CoA_binding"/>
    <property type="match status" value="1"/>
</dbReference>
<dbReference type="Gene3D" id="3.40.50.261">
    <property type="entry name" value="Succinyl-CoA synthetase domains"/>
    <property type="match status" value="2"/>
</dbReference>
<keyword evidence="9" id="KW-1185">Reference proteome</keyword>
<dbReference type="CDD" id="cd04301">
    <property type="entry name" value="NAT_SF"/>
    <property type="match status" value="1"/>
</dbReference>
<gene>
    <name evidence="8" type="ORF">EDC26_10274</name>
</gene>
<dbReference type="Gene3D" id="3.40.50.720">
    <property type="entry name" value="NAD(P)-binding Rossmann-like Domain"/>
    <property type="match status" value="1"/>
</dbReference>
<dbReference type="GO" id="GO:0046872">
    <property type="term" value="F:metal ion binding"/>
    <property type="evidence" value="ECO:0007669"/>
    <property type="project" value="InterPro"/>
</dbReference>
<dbReference type="SUPFAM" id="SSF52210">
    <property type="entry name" value="Succinyl-CoA synthetase domains"/>
    <property type="match status" value="2"/>
</dbReference>
<dbReference type="Pfam" id="PF00583">
    <property type="entry name" value="Acetyltransf_1"/>
    <property type="match status" value="1"/>
</dbReference>
<dbReference type="PROSITE" id="PS51186">
    <property type="entry name" value="GNAT"/>
    <property type="match status" value="1"/>
</dbReference>
<accession>A0A4V2UZ71</accession>
<dbReference type="InterPro" id="IPR036291">
    <property type="entry name" value="NAD(P)-bd_dom_sf"/>
</dbReference>
<evidence type="ECO:0000256" key="4">
    <source>
        <dbReference type="ARBA" id="ARBA00060888"/>
    </source>
</evidence>
<dbReference type="InterPro" id="IPR051538">
    <property type="entry name" value="Acyl-CoA_Synth/Transferase"/>
</dbReference>
<dbReference type="PROSITE" id="PS50975">
    <property type="entry name" value="ATP_GRASP"/>
    <property type="match status" value="1"/>
</dbReference>
<dbReference type="FunFam" id="3.30.1490.20:FF:000020">
    <property type="entry name" value="Protein lysine acetyltransferase"/>
    <property type="match status" value="1"/>
</dbReference>
<keyword evidence="8" id="KW-0808">Transferase</keyword>
<dbReference type="InterPro" id="IPR013815">
    <property type="entry name" value="ATP_grasp_subdomain_1"/>
</dbReference>
<evidence type="ECO:0000313" key="8">
    <source>
        <dbReference type="EMBL" id="TCT10118.1"/>
    </source>
</evidence>
<dbReference type="RefSeq" id="WP_132579741.1">
    <property type="nucleotide sequence ID" value="NZ_SMAJ01000002.1"/>
</dbReference>
<evidence type="ECO:0000313" key="9">
    <source>
        <dbReference type="Proteomes" id="UP000295525"/>
    </source>
</evidence>
<dbReference type="Pfam" id="PF13380">
    <property type="entry name" value="CoA_binding_2"/>
    <property type="match status" value="1"/>
</dbReference>
<keyword evidence="3 5" id="KW-0067">ATP-binding</keyword>
<dbReference type="InterPro" id="IPR000182">
    <property type="entry name" value="GNAT_dom"/>
</dbReference>
<name>A0A4V2UZ71_9BURK</name>
<dbReference type="SUPFAM" id="SSF55729">
    <property type="entry name" value="Acyl-CoA N-acyltransferases (Nat)"/>
    <property type="match status" value="1"/>
</dbReference>
<dbReference type="InterPro" id="IPR003781">
    <property type="entry name" value="CoA-bd"/>
</dbReference>
<dbReference type="SUPFAM" id="SSF51735">
    <property type="entry name" value="NAD(P)-binding Rossmann-fold domains"/>
    <property type="match status" value="1"/>
</dbReference>
<dbReference type="PANTHER" id="PTHR43334">
    <property type="entry name" value="ACETATE--COA LIGASE [ADP-FORMING]"/>
    <property type="match status" value="1"/>
</dbReference>
<dbReference type="InterPro" id="IPR016102">
    <property type="entry name" value="Succinyl-CoA_synth-like"/>
</dbReference>
<dbReference type="GO" id="GO:0005524">
    <property type="term" value="F:ATP binding"/>
    <property type="evidence" value="ECO:0007669"/>
    <property type="project" value="UniProtKB-UniRule"/>
</dbReference>
<evidence type="ECO:0000256" key="1">
    <source>
        <dbReference type="ARBA" id="ARBA00022598"/>
    </source>
</evidence>
<reference evidence="8 9" key="1">
    <citation type="submission" date="2019-03" db="EMBL/GenBank/DDBJ databases">
        <title>Genomic Encyclopedia of Type Strains, Phase IV (KMG-IV): sequencing the most valuable type-strain genomes for metagenomic binning, comparative biology and taxonomic classification.</title>
        <authorList>
            <person name="Goeker M."/>
        </authorList>
    </citation>
    <scope>NUCLEOTIDE SEQUENCE [LARGE SCALE GENOMIC DNA]</scope>
    <source>
        <strain evidence="8 9">DSM 24591</strain>
    </source>
</reference>
<dbReference type="GO" id="GO:0016874">
    <property type="term" value="F:ligase activity"/>
    <property type="evidence" value="ECO:0007669"/>
    <property type="project" value="UniProtKB-KW"/>
</dbReference>
<evidence type="ECO:0000259" key="6">
    <source>
        <dbReference type="PROSITE" id="PS50975"/>
    </source>
</evidence>
<dbReference type="Proteomes" id="UP000295525">
    <property type="component" value="Unassembled WGS sequence"/>
</dbReference>
<dbReference type="InterPro" id="IPR011761">
    <property type="entry name" value="ATP-grasp"/>
</dbReference>
<dbReference type="EMBL" id="SMAJ01000002">
    <property type="protein sequence ID" value="TCT10118.1"/>
    <property type="molecule type" value="Genomic_DNA"/>
</dbReference>
<comment type="caution">
    <text evidence="8">The sequence shown here is derived from an EMBL/GenBank/DDBJ whole genome shotgun (WGS) entry which is preliminary data.</text>
</comment>